<keyword evidence="2" id="KW-0723">Serine/threonine-protein kinase</keyword>
<dbReference type="InterPro" id="IPR011009">
    <property type="entry name" value="Kinase-like_dom_sf"/>
</dbReference>
<dbReference type="GO" id="GO:0004674">
    <property type="term" value="F:protein serine/threonine kinase activity"/>
    <property type="evidence" value="ECO:0007669"/>
    <property type="project" value="UniProtKB-KW"/>
</dbReference>
<dbReference type="EMBL" id="JAFMOF010000001">
    <property type="protein sequence ID" value="MBO0652733.1"/>
    <property type="molecule type" value="Genomic_DNA"/>
</dbReference>
<accession>A0A939FJQ0</accession>
<keyword evidence="3" id="KW-0808">Transferase</keyword>
<dbReference type="EC" id="2.7.11.1" evidence="1"/>
<feature type="compositionally biased region" description="Basic and acidic residues" evidence="10">
    <location>
        <begin position="482"/>
        <end position="492"/>
    </location>
</feature>
<feature type="region of interest" description="Disordered" evidence="10">
    <location>
        <begin position="272"/>
        <end position="359"/>
    </location>
</feature>
<keyword evidence="11" id="KW-0472">Membrane</keyword>
<feature type="compositionally biased region" description="Low complexity" evidence="10">
    <location>
        <begin position="279"/>
        <end position="294"/>
    </location>
</feature>
<feature type="domain" description="Protein kinase" evidence="12">
    <location>
        <begin position="7"/>
        <end position="264"/>
    </location>
</feature>
<evidence type="ECO:0000256" key="2">
    <source>
        <dbReference type="ARBA" id="ARBA00022527"/>
    </source>
</evidence>
<feature type="transmembrane region" description="Helical" evidence="11">
    <location>
        <begin position="372"/>
        <end position="393"/>
    </location>
</feature>
<dbReference type="InterPro" id="IPR017441">
    <property type="entry name" value="Protein_kinase_ATP_BS"/>
</dbReference>
<dbReference type="PROSITE" id="PS50011">
    <property type="entry name" value="PROTEIN_KINASE_DOM"/>
    <property type="match status" value="1"/>
</dbReference>
<evidence type="ECO:0000256" key="11">
    <source>
        <dbReference type="SAM" id="Phobius"/>
    </source>
</evidence>
<dbReference type="RefSeq" id="WP_207246897.1">
    <property type="nucleotide sequence ID" value="NZ_JAFMOF010000001.1"/>
</dbReference>
<evidence type="ECO:0000256" key="6">
    <source>
        <dbReference type="ARBA" id="ARBA00022840"/>
    </source>
</evidence>
<evidence type="ECO:0000256" key="8">
    <source>
        <dbReference type="ARBA" id="ARBA00048679"/>
    </source>
</evidence>
<dbReference type="Gene3D" id="1.10.510.10">
    <property type="entry name" value="Transferase(Phosphotransferase) domain 1"/>
    <property type="match status" value="1"/>
</dbReference>
<dbReference type="PANTHER" id="PTHR43289">
    <property type="entry name" value="MITOGEN-ACTIVATED PROTEIN KINASE KINASE KINASE 20-RELATED"/>
    <property type="match status" value="1"/>
</dbReference>
<sequence length="492" mass="50655">MLVAGRYRLGEPLGRGGMGEVWQGHDEVLGRQVAVKLLLGDDSDESSAMRFRMEAQTAARLNHPQVVAVYDFGEWDGRFYLVMELVQGPSLQGELGAQGTLAVRRVADIACQTASGLAAAHAQGVVHRDVKPGNLMVDAASGALKIGDFGIARFVDETSAQLTRAGQIVGTSTYLAPERALGRTAGPESDVYALGCVLYQLLLGRPPFWSESPTTLLYMHVDSAPEPPRLQRGEIPYAFEVFLLRMLAKQPEERPSAQEVADFFADGAWEDRAQPLPNATGPHATAPHATGPHAMGSPARGPQGGMRSPGAGSPGMGPAGMAPTAVSAAVPPIPGGPPPFAPGPPPGRSGPQRESTTTYAAVAPPARKRKTLLGVVAGGVAFVVAALIGVSMFESGSGGGGKGGSTPPAVPAAEASQGVDTQPPGADVDAVPSQAANPARSPKSGKSAKPKKSAGPAEGSAHPSSSPSPRPSSSASKLRKPRDRDKADLVDD</sequence>
<evidence type="ECO:0000256" key="7">
    <source>
        <dbReference type="ARBA" id="ARBA00047899"/>
    </source>
</evidence>
<feature type="binding site" evidence="9">
    <location>
        <position position="36"/>
    </location>
    <ligand>
        <name>ATP</name>
        <dbReference type="ChEBI" id="CHEBI:30616"/>
    </ligand>
</feature>
<evidence type="ECO:0000256" key="5">
    <source>
        <dbReference type="ARBA" id="ARBA00022777"/>
    </source>
</evidence>
<keyword evidence="4 9" id="KW-0547">Nucleotide-binding</keyword>
<dbReference type="SMART" id="SM00220">
    <property type="entry name" value="S_TKc"/>
    <property type="match status" value="1"/>
</dbReference>
<dbReference type="InterPro" id="IPR008271">
    <property type="entry name" value="Ser/Thr_kinase_AS"/>
</dbReference>
<dbReference type="PROSITE" id="PS00107">
    <property type="entry name" value="PROTEIN_KINASE_ATP"/>
    <property type="match status" value="1"/>
</dbReference>
<comment type="catalytic activity">
    <reaction evidence="7">
        <text>L-threonyl-[protein] + ATP = O-phospho-L-threonyl-[protein] + ADP + H(+)</text>
        <dbReference type="Rhea" id="RHEA:46608"/>
        <dbReference type="Rhea" id="RHEA-COMP:11060"/>
        <dbReference type="Rhea" id="RHEA-COMP:11605"/>
        <dbReference type="ChEBI" id="CHEBI:15378"/>
        <dbReference type="ChEBI" id="CHEBI:30013"/>
        <dbReference type="ChEBI" id="CHEBI:30616"/>
        <dbReference type="ChEBI" id="CHEBI:61977"/>
        <dbReference type="ChEBI" id="CHEBI:456216"/>
        <dbReference type="EC" id="2.7.11.1"/>
    </reaction>
</comment>
<dbReference type="Pfam" id="PF00069">
    <property type="entry name" value="Pkinase"/>
    <property type="match status" value="1"/>
</dbReference>
<feature type="region of interest" description="Disordered" evidence="10">
    <location>
        <begin position="396"/>
        <end position="492"/>
    </location>
</feature>
<dbReference type="SUPFAM" id="SSF56112">
    <property type="entry name" value="Protein kinase-like (PK-like)"/>
    <property type="match status" value="1"/>
</dbReference>
<dbReference type="FunFam" id="3.30.200.20:FF:000035">
    <property type="entry name" value="Serine/threonine protein kinase Stk1"/>
    <property type="match status" value="1"/>
</dbReference>
<name>A0A939FJQ0_9ACTN</name>
<evidence type="ECO:0000256" key="9">
    <source>
        <dbReference type="PROSITE-ProRule" id="PRU10141"/>
    </source>
</evidence>
<evidence type="ECO:0000259" key="12">
    <source>
        <dbReference type="PROSITE" id="PS50011"/>
    </source>
</evidence>
<feature type="compositionally biased region" description="Pro residues" evidence="10">
    <location>
        <begin position="331"/>
        <end position="348"/>
    </location>
</feature>
<keyword evidence="11" id="KW-1133">Transmembrane helix</keyword>
<comment type="caution">
    <text evidence="13">The sequence shown here is derived from an EMBL/GenBank/DDBJ whole genome shotgun (WGS) entry which is preliminary data.</text>
</comment>
<dbReference type="PANTHER" id="PTHR43289:SF6">
    <property type="entry name" value="SERINE_THREONINE-PROTEIN KINASE NEKL-3"/>
    <property type="match status" value="1"/>
</dbReference>
<keyword evidence="11" id="KW-0812">Transmembrane</keyword>
<dbReference type="PROSITE" id="PS00108">
    <property type="entry name" value="PROTEIN_KINASE_ST"/>
    <property type="match status" value="1"/>
</dbReference>
<protein>
    <recommendedName>
        <fullName evidence="1">non-specific serine/threonine protein kinase</fullName>
        <ecNumber evidence="1">2.7.11.1</ecNumber>
    </recommendedName>
</protein>
<dbReference type="Gene3D" id="3.30.200.20">
    <property type="entry name" value="Phosphorylase Kinase, domain 1"/>
    <property type="match status" value="1"/>
</dbReference>
<organism evidence="13 14">
    <name type="scientific">Streptomyces triculaminicus</name>
    <dbReference type="NCBI Taxonomy" id="2816232"/>
    <lineage>
        <taxon>Bacteria</taxon>
        <taxon>Bacillati</taxon>
        <taxon>Actinomycetota</taxon>
        <taxon>Actinomycetes</taxon>
        <taxon>Kitasatosporales</taxon>
        <taxon>Streptomycetaceae</taxon>
        <taxon>Streptomyces</taxon>
    </lineage>
</organism>
<dbReference type="GO" id="GO:0005524">
    <property type="term" value="F:ATP binding"/>
    <property type="evidence" value="ECO:0007669"/>
    <property type="project" value="UniProtKB-UniRule"/>
</dbReference>
<evidence type="ECO:0000256" key="3">
    <source>
        <dbReference type="ARBA" id="ARBA00022679"/>
    </source>
</evidence>
<evidence type="ECO:0000256" key="10">
    <source>
        <dbReference type="SAM" id="MobiDB-lite"/>
    </source>
</evidence>
<feature type="compositionally biased region" description="Low complexity" evidence="10">
    <location>
        <begin position="453"/>
        <end position="476"/>
    </location>
</feature>
<dbReference type="CDD" id="cd14014">
    <property type="entry name" value="STKc_PknB_like"/>
    <property type="match status" value="1"/>
</dbReference>
<dbReference type="AlphaFoldDB" id="A0A939FJQ0"/>
<evidence type="ECO:0000256" key="1">
    <source>
        <dbReference type="ARBA" id="ARBA00012513"/>
    </source>
</evidence>
<dbReference type="InterPro" id="IPR000719">
    <property type="entry name" value="Prot_kinase_dom"/>
</dbReference>
<keyword evidence="14" id="KW-1185">Reference proteome</keyword>
<evidence type="ECO:0000256" key="4">
    <source>
        <dbReference type="ARBA" id="ARBA00022741"/>
    </source>
</evidence>
<keyword evidence="6 9" id="KW-0067">ATP-binding</keyword>
<gene>
    <name evidence="13" type="ORF">J1792_08035</name>
</gene>
<reference evidence="13" key="1">
    <citation type="submission" date="2021-03" db="EMBL/GenBank/DDBJ databases">
        <title>Streptomyces strains.</title>
        <authorList>
            <person name="Lund M.B."/>
            <person name="Toerring T."/>
        </authorList>
    </citation>
    <scope>NUCLEOTIDE SEQUENCE</scope>
    <source>
        <strain evidence="13">JCM 4242</strain>
    </source>
</reference>
<comment type="catalytic activity">
    <reaction evidence="8">
        <text>L-seryl-[protein] + ATP = O-phospho-L-seryl-[protein] + ADP + H(+)</text>
        <dbReference type="Rhea" id="RHEA:17989"/>
        <dbReference type="Rhea" id="RHEA-COMP:9863"/>
        <dbReference type="Rhea" id="RHEA-COMP:11604"/>
        <dbReference type="ChEBI" id="CHEBI:15378"/>
        <dbReference type="ChEBI" id="CHEBI:29999"/>
        <dbReference type="ChEBI" id="CHEBI:30616"/>
        <dbReference type="ChEBI" id="CHEBI:83421"/>
        <dbReference type="ChEBI" id="CHEBI:456216"/>
        <dbReference type="EC" id="2.7.11.1"/>
    </reaction>
</comment>
<evidence type="ECO:0000313" key="13">
    <source>
        <dbReference type="EMBL" id="MBO0652733.1"/>
    </source>
</evidence>
<evidence type="ECO:0000313" key="14">
    <source>
        <dbReference type="Proteomes" id="UP000664781"/>
    </source>
</evidence>
<dbReference type="Proteomes" id="UP000664781">
    <property type="component" value="Unassembled WGS sequence"/>
</dbReference>
<keyword evidence="5 13" id="KW-0418">Kinase</keyword>
<proteinExistence type="predicted"/>